<feature type="region of interest" description="Disordered" evidence="4">
    <location>
        <begin position="216"/>
        <end position="237"/>
    </location>
</feature>
<keyword evidence="2" id="KW-0539">Nucleus</keyword>
<proteinExistence type="predicted"/>
<gene>
    <name evidence="6" type="ORF">CALCODRAFT_428420</name>
</gene>
<dbReference type="SMART" id="SM00333">
    <property type="entry name" value="TUDOR"/>
    <property type="match status" value="1"/>
</dbReference>
<dbReference type="SMART" id="SM00743">
    <property type="entry name" value="Agenet"/>
    <property type="match status" value="1"/>
</dbReference>
<dbReference type="SUPFAM" id="SSF63748">
    <property type="entry name" value="Tudor/PWWP/MBT"/>
    <property type="match status" value="1"/>
</dbReference>
<name>A0A165IVN8_9BASI</name>
<dbReference type="AlphaFoldDB" id="A0A165IVN8"/>
<organism evidence="6 7">
    <name type="scientific">Calocera cornea HHB12733</name>
    <dbReference type="NCBI Taxonomy" id="1353952"/>
    <lineage>
        <taxon>Eukaryota</taxon>
        <taxon>Fungi</taxon>
        <taxon>Dikarya</taxon>
        <taxon>Basidiomycota</taxon>
        <taxon>Agaricomycotina</taxon>
        <taxon>Dacrymycetes</taxon>
        <taxon>Dacrymycetales</taxon>
        <taxon>Dacrymycetaceae</taxon>
        <taxon>Calocera</taxon>
    </lineage>
</organism>
<dbReference type="PANTHER" id="PTHR13681">
    <property type="entry name" value="SURVIVAL OF MOTOR NEURON-RELATED-SPLICING FACTOR 30-RELATED"/>
    <property type="match status" value="1"/>
</dbReference>
<dbReference type="STRING" id="1353952.A0A165IVN8"/>
<keyword evidence="7" id="KW-1185">Reference proteome</keyword>
<dbReference type="Gene3D" id="2.30.30.140">
    <property type="match status" value="1"/>
</dbReference>
<evidence type="ECO:0000256" key="1">
    <source>
        <dbReference type="ARBA" id="ARBA00004123"/>
    </source>
</evidence>
<evidence type="ECO:0000256" key="3">
    <source>
        <dbReference type="SAM" id="Coils"/>
    </source>
</evidence>
<dbReference type="InterPro" id="IPR002999">
    <property type="entry name" value="Tudor"/>
</dbReference>
<feature type="region of interest" description="Disordered" evidence="4">
    <location>
        <begin position="134"/>
        <end position="190"/>
    </location>
</feature>
<dbReference type="PANTHER" id="PTHR13681:SF26">
    <property type="entry name" value="SURVIVAL OF MOTOR NEURON-RELATED-SPLICING FACTOR 30"/>
    <property type="match status" value="1"/>
</dbReference>
<dbReference type="EMBL" id="KV423926">
    <property type="protein sequence ID" value="KZT61040.1"/>
    <property type="molecule type" value="Genomic_DNA"/>
</dbReference>
<reference evidence="6 7" key="1">
    <citation type="journal article" date="2016" name="Mol. Biol. Evol.">
        <title>Comparative Genomics of Early-Diverging Mushroom-Forming Fungi Provides Insights into the Origins of Lignocellulose Decay Capabilities.</title>
        <authorList>
            <person name="Nagy L.G."/>
            <person name="Riley R."/>
            <person name="Tritt A."/>
            <person name="Adam C."/>
            <person name="Daum C."/>
            <person name="Floudas D."/>
            <person name="Sun H."/>
            <person name="Yadav J.S."/>
            <person name="Pangilinan J."/>
            <person name="Larsson K.H."/>
            <person name="Matsuura K."/>
            <person name="Barry K."/>
            <person name="Labutti K."/>
            <person name="Kuo R."/>
            <person name="Ohm R.A."/>
            <person name="Bhattacharya S.S."/>
            <person name="Shirouzu T."/>
            <person name="Yoshinaga Y."/>
            <person name="Martin F.M."/>
            <person name="Grigoriev I.V."/>
            <person name="Hibbett D.S."/>
        </authorList>
    </citation>
    <scope>NUCLEOTIDE SEQUENCE [LARGE SCALE GENOMIC DNA]</scope>
    <source>
        <strain evidence="6 7">HHB12733</strain>
    </source>
</reference>
<evidence type="ECO:0000259" key="5">
    <source>
        <dbReference type="PROSITE" id="PS50304"/>
    </source>
</evidence>
<dbReference type="InParanoid" id="A0A165IVN8"/>
<accession>A0A165IVN8</accession>
<evidence type="ECO:0000313" key="7">
    <source>
        <dbReference type="Proteomes" id="UP000076842"/>
    </source>
</evidence>
<evidence type="ECO:0000256" key="4">
    <source>
        <dbReference type="SAM" id="MobiDB-lite"/>
    </source>
</evidence>
<dbReference type="PROSITE" id="PS50304">
    <property type="entry name" value="TUDOR"/>
    <property type="match status" value="1"/>
</dbReference>
<evidence type="ECO:0000256" key="2">
    <source>
        <dbReference type="ARBA" id="ARBA00023242"/>
    </source>
</evidence>
<dbReference type="OrthoDB" id="79171at2759"/>
<dbReference type="Proteomes" id="UP000076842">
    <property type="component" value="Unassembled WGS sequence"/>
</dbReference>
<keyword evidence="3" id="KW-0175">Coiled coil</keyword>
<comment type="subcellular location">
    <subcellularLocation>
        <location evidence="1">Nucleus</location>
    </subcellularLocation>
</comment>
<dbReference type="GO" id="GO:0005634">
    <property type="term" value="C:nucleus"/>
    <property type="evidence" value="ECO:0007669"/>
    <property type="project" value="UniProtKB-SubCell"/>
</dbReference>
<sequence>MDRQELEQYQAQLAQVDAALALDAENSELRDLRTELVELIDLSQKALAQEAIAAARAKASAAKASATAPKVTPQVELKPGAEVDAKYSRDGHWYPAKIVAVGGSESNRVFTVLFKGYSETEIVKASEIRALAPTQPWQSASSSGGAGGSGGSKRKLSKEEEEERERKKKKNEKKLEVRAQKAQEQNSKQQAWMKFAKKSEKKGIEIAGVTGKSIFKTPDNPMGKVGVTGSGKGMTSYTTMGKHKFAADEAEP</sequence>
<feature type="domain" description="Tudor" evidence="5">
    <location>
        <begin position="76"/>
        <end position="138"/>
    </location>
</feature>
<protein>
    <recommendedName>
        <fullName evidence="5">Tudor domain-containing protein</fullName>
    </recommendedName>
</protein>
<evidence type="ECO:0000313" key="6">
    <source>
        <dbReference type="EMBL" id="KZT61040.1"/>
    </source>
</evidence>
<feature type="coiled-coil region" evidence="3">
    <location>
        <begin position="22"/>
        <end position="49"/>
    </location>
</feature>
<dbReference type="InterPro" id="IPR014002">
    <property type="entry name" value="Agenet_dom_plant"/>
</dbReference>